<comment type="caution">
    <text evidence="2">The sequence shown here is derived from an EMBL/GenBank/DDBJ whole genome shotgun (WGS) entry which is preliminary data.</text>
</comment>
<gene>
    <name evidence="2" type="ORF">QVD17_34952</name>
</gene>
<feature type="region of interest" description="Disordered" evidence="1">
    <location>
        <begin position="97"/>
        <end position="116"/>
    </location>
</feature>
<sequence length="209" mass="24229">MDMDYYACESCGIPGHKRDNCHEYLQKYEDARRKLYWLDVYHGDTPSFNPYYKHDNLDEILREVKLNKINRALAEPHLAKKKQLFWLKTKSARAEETVDEEVTDLPGQENESTNSIEEKSLESLVISEIQVHPNPPLASITQPTKVGEEGLRTKKKKVAVQDIGQIIMKWLRNSVSIYMTISVNQFWNWQVNYRAFVGNVAGKCSLRPP</sequence>
<evidence type="ECO:0000313" key="3">
    <source>
        <dbReference type="Proteomes" id="UP001229421"/>
    </source>
</evidence>
<reference evidence="2" key="1">
    <citation type="journal article" date="2023" name="bioRxiv">
        <title>Improved chromosome-level genome assembly for marigold (Tagetes erecta).</title>
        <authorList>
            <person name="Jiang F."/>
            <person name="Yuan L."/>
            <person name="Wang S."/>
            <person name="Wang H."/>
            <person name="Xu D."/>
            <person name="Wang A."/>
            <person name="Fan W."/>
        </authorList>
    </citation>
    <scope>NUCLEOTIDE SEQUENCE</scope>
    <source>
        <strain evidence="2">WSJ</strain>
        <tissue evidence="2">Leaf</tissue>
    </source>
</reference>
<protein>
    <recommendedName>
        <fullName evidence="4">CCHC-type domain-containing protein</fullName>
    </recommendedName>
</protein>
<accession>A0AAD8K172</accession>
<proteinExistence type="predicted"/>
<evidence type="ECO:0000256" key="1">
    <source>
        <dbReference type="SAM" id="MobiDB-lite"/>
    </source>
</evidence>
<keyword evidence="3" id="KW-1185">Reference proteome</keyword>
<evidence type="ECO:0008006" key="4">
    <source>
        <dbReference type="Google" id="ProtNLM"/>
    </source>
</evidence>
<dbReference type="EMBL" id="JAUHHV010000009">
    <property type="protein sequence ID" value="KAK1413181.1"/>
    <property type="molecule type" value="Genomic_DNA"/>
</dbReference>
<dbReference type="Proteomes" id="UP001229421">
    <property type="component" value="Unassembled WGS sequence"/>
</dbReference>
<dbReference type="AlphaFoldDB" id="A0AAD8K172"/>
<name>A0AAD8K172_TARER</name>
<evidence type="ECO:0000313" key="2">
    <source>
        <dbReference type="EMBL" id="KAK1413181.1"/>
    </source>
</evidence>
<organism evidence="2 3">
    <name type="scientific">Tagetes erecta</name>
    <name type="common">African marigold</name>
    <dbReference type="NCBI Taxonomy" id="13708"/>
    <lineage>
        <taxon>Eukaryota</taxon>
        <taxon>Viridiplantae</taxon>
        <taxon>Streptophyta</taxon>
        <taxon>Embryophyta</taxon>
        <taxon>Tracheophyta</taxon>
        <taxon>Spermatophyta</taxon>
        <taxon>Magnoliopsida</taxon>
        <taxon>eudicotyledons</taxon>
        <taxon>Gunneridae</taxon>
        <taxon>Pentapetalae</taxon>
        <taxon>asterids</taxon>
        <taxon>campanulids</taxon>
        <taxon>Asterales</taxon>
        <taxon>Asteraceae</taxon>
        <taxon>Asteroideae</taxon>
        <taxon>Heliantheae alliance</taxon>
        <taxon>Tageteae</taxon>
        <taxon>Tagetes</taxon>
    </lineage>
</organism>